<organism evidence="2 3">
    <name type="scientific">Striga asiatica</name>
    <name type="common">Asiatic witchweed</name>
    <name type="synonym">Buchnera asiatica</name>
    <dbReference type="NCBI Taxonomy" id="4170"/>
    <lineage>
        <taxon>Eukaryota</taxon>
        <taxon>Viridiplantae</taxon>
        <taxon>Streptophyta</taxon>
        <taxon>Embryophyta</taxon>
        <taxon>Tracheophyta</taxon>
        <taxon>Spermatophyta</taxon>
        <taxon>Magnoliopsida</taxon>
        <taxon>eudicotyledons</taxon>
        <taxon>Gunneridae</taxon>
        <taxon>Pentapetalae</taxon>
        <taxon>asterids</taxon>
        <taxon>lamiids</taxon>
        <taxon>Lamiales</taxon>
        <taxon>Orobanchaceae</taxon>
        <taxon>Buchnereae</taxon>
        <taxon>Striga</taxon>
    </lineage>
</organism>
<keyword evidence="3" id="KW-1185">Reference proteome</keyword>
<reference evidence="3" key="1">
    <citation type="journal article" date="2019" name="Curr. Biol.">
        <title>Genome Sequence of Striga asiatica Provides Insight into the Evolution of Plant Parasitism.</title>
        <authorList>
            <person name="Yoshida S."/>
            <person name="Kim S."/>
            <person name="Wafula E.K."/>
            <person name="Tanskanen J."/>
            <person name="Kim Y.M."/>
            <person name="Honaas L."/>
            <person name="Yang Z."/>
            <person name="Spallek T."/>
            <person name="Conn C.E."/>
            <person name="Ichihashi Y."/>
            <person name="Cheong K."/>
            <person name="Cui S."/>
            <person name="Der J.P."/>
            <person name="Gundlach H."/>
            <person name="Jiao Y."/>
            <person name="Hori C."/>
            <person name="Ishida J.K."/>
            <person name="Kasahara H."/>
            <person name="Kiba T."/>
            <person name="Kim M.S."/>
            <person name="Koo N."/>
            <person name="Laohavisit A."/>
            <person name="Lee Y.H."/>
            <person name="Lumba S."/>
            <person name="McCourt P."/>
            <person name="Mortimer J.C."/>
            <person name="Mutuku J.M."/>
            <person name="Nomura T."/>
            <person name="Sasaki-Sekimoto Y."/>
            <person name="Seto Y."/>
            <person name="Wang Y."/>
            <person name="Wakatake T."/>
            <person name="Sakakibara H."/>
            <person name="Demura T."/>
            <person name="Yamaguchi S."/>
            <person name="Yoneyama K."/>
            <person name="Manabe R.I."/>
            <person name="Nelson D.C."/>
            <person name="Schulman A.H."/>
            <person name="Timko M.P."/>
            <person name="dePamphilis C.W."/>
            <person name="Choi D."/>
            <person name="Shirasu K."/>
        </authorList>
    </citation>
    <scope>NUCLEOTIDE SEQUENCE [LARGE SCALE GENOMIC DNA]</scope>
    <source>
        <strain evidence="3">cv. UVA1</strain>
    </source>
</reference>
<dbReference type="Proteomes" id="UP000325081">
    <property type="component" value="Unassembled WGS sequence"/>
</dbReference>
<sequence>MAKPVKSAVARVAAGLPPIILSSVTESCWQVMSTNRRPCCFPRGRGPMGTLNASSAEGGAASRSFSTHGLSKQTTGAMTQTPKPHYCNSSFLPINTNPAMRKFYLVR</sequence>
<dbReference type="AlphaFoldDB" id="A0A5A7PKZ2"/>
<protein>
    <submittedName>
        <fullName evidence="2">CAP (Cysteine-rich secretory proteins)</fullName>
    </submittedName>
</protein>
<comment type="caution">
    <text evidence="2">The sequence shown here is derived from an EMBL/GenBank/DDBJ whole genome shotgun (WGS) entry which is preliminary data.</text>
</comment>
<gene>
    <name evidence="2" type="ORF">STAS_09406</name>
</gene>
<proteinExistence type="predicted"/>
<evidence type="ECO:0000256" key="1">
    <source>
        <dbReference type="SAM" id="MobiDB-lite"/>
    </source>
</evidence>
<dbReference type="EMBL" id="BKCP01004738">
    <property type="protein sequence ID" value="GER33282.1"/>
    <property type="molecule type" value="Genomic_DNA"/>
</dbReference>
<name>A0A5A7PKZ2_STRAF</name>
<feature type="compositionally biased region" description="Polar residues" evidence="1">
    <location>
        <begin position="67"/>
        <end position="82"/>
    </location>
</feature>
<evidence type="ECO:0000313" key="2">
    <source>
        <dbReference type="EMBL" id="GER33282.1"/>
    </source>
</evidence>
<evidence type="ECO:0000313" key="3">
    <source>
        <dbReference type="Proteomes" id="UP000325081"/>
    </source>
</evidence>
<feature type="compositionally biased region" description="Low complexity" evidence="1">
    <location>
        <begin position="53"/>
        <end position="66"/>
    </location>
</feature>
<accession>A0A5A7PKZ2</accession>
<feature type="region of interest" description="Disordered" evidence="1">
    <location>
        <begin position="51"/>
        <end position="82"/>
    </location>
</feature>